<dbReference type="SUPFAM" id="SSF52058">
    <property type="entry name" value="L domain-like"/>
    <property type="match status" value="2"/>
</dbReference>
<dbReference type="Proteomes" id="UP001634007">
    <property type="component" value="Unassembled WGS sequence"/>
</dbReference>
<evidence type="ECO:0000259" key="6">
    <source>
        <dbReference type="PROSITE" id="PS50104"/>
    </source>
</evidence>
<dbReference type="InterPro" id="IPR027417">
    <property type="entry name" value="P-loop_NTPase"/>
</dbReference>
<dbReference type="InterPro" id="IPR032675">
    <property type="entry name" value="LRR_dom_sf"/>
</dbReference>
<dbReference type="SUPFAM" id="SSF52200">
    <property type="entry name" value="Toll/Interleukin receptor TIR domain"/>
    <property type="match status" value="1"/>
</dbReference>
<dbReference type="InterPro" id="IPR042197">
    <property type="entry name" value="Apaf_helical"/>
</dbReference>
<dbReference type="PROSITE" id="PS50104">
    <property type="entry name" value="TIR"/>
    <property type="match status" value="1"/>
</dbReference>
<reference evidence="7 8" key="1">
    <citation type="submission" date="2024-11" db="EMBL/GenBank/DDBJ databases">
        <title>Chromosome-level genome assembly of Eucalyptus globulus Labill. provides insights into its genome evolution.</title>
        <authorList>
            <person name="Li X."/>
        </authorList>
    </citation>
    <scope>NUCLEOTIDE SEQUENCE [LARGE SCALE GENOMIC DNA]</scope>
    <source>
        <strain evidence="7">CL2024</strain>
        <tissue evidence="7">Fresh tender leaves</tissue>
    </source>
</reference>
<feature type="region of interest" description="Disordered" evidence="5">
    <location>
        <begin position="1194"/>
        <end position="1254"/>
    </location>
</feature>
<evidence type="ECO:0000256" key="5">
    <source>
        <dbReference type="SAM" id="MobiDB-lite"/>
    </source>
</evidence>
<evidence type="ECO:0000256" key="3">
    <source>
        <dbReference type="ARBA" id="ARBA00022821"/>
    </source>
</evidence>
<dbReference type="SUPFAM" id="SSF52540">
    <property type="entry name" value="P-loop containing nucleoside triphosphate hydrolases"/>
    <property type="match status" value="1"/>
</dbReference>
<dbReference type="EMBL" id="JBJKBG010000008">
    <property type="protein sequence ID" value="KAL3727594.1"/>
    <property type="molecule type" value="Genomic_DNA"/>
</dbReference>
<feature type="compositionally biased region" description="Basic and acidic residues" evidence="5">
    <location>
        <begin position="1231"/>
        <end position="1248"/>
    </location>
</feature>
<dbReference type="InterPro" id="IPR055414">
    <property type="entry name" value="LRR_R13L4/SHOC2-like"/>
</dbReference>
<dbReference type="Gene3D" id="3.80.10.10">
    <property type="entry name" value="Ribonuclease Inhibitor"/>
    <property type="match status" value="3"/>
</dbReference>
<comment type="caution">
    <text evidence="7">The sequence shown here is derived from an EMBL/GenBank/DDBJ whole genome shotgun (WGS) entry which is preliminary data.</text>
</comment>
<dbReference type="Gene3D" id="3.40.50.10140">
    <property type="entry name" value="Toll/interleukin-1 receptor homology (TIR) domain"/>
    <property type="match status" value="1"/>
</dbReference>
<dbReference type="AlphaFoldDB" id="A0ABD3JIX4"/>
<dbReference type="InterPro" id="IPR035897">
    <property type="entry name" value="Toll_tir_struct_dom_sf"/>
</dbReference>
<keyword evidence="3" id="KW-0611">Plant defense</keyword>
<dbReference type="InterPro" id="IPR058192">
    <property type="entry name" value="WHD_ROQ1-like"/>
</dbReference>
<dbReference type="PANTHER" id="PTHR11017">
    <property type="entry name" value="LEUCINE-RICH REPEAT-CONTAINING PROTEIN"/>
    <property type="match status" value="1"/>
</dbReference>
<dbReference type="PANTHER" id="PTHR11017:SF570">
    <property type="entry name" value="DISEASE RESISTANCE PROTEIN (TIR-NBS CLASS)-RELATED"/>
    <property type="match status" value="1"/>
</dbReference>
<dbReference type="SMART" id="SM00255">
    <property type="entry name" value="TIR"/>
    <property type="match status" value="1"/>
</dbReference>
<keyword evidence="8" id="KW-1185">Reference proteome</keyword>
<dbReference type="Pfam" id="PF00931">
    <property type="entry name" value="NB-ARC"/>
    <property type="match status" value="1"/>
</dbReference>
<dbReference type="Pfam" id="PF01582">
    <property type="entry name" value="TIR"/>
    <property type="match status" value="1"/>
</dbReference>
<dbReference type="GO" id="GO:0051707">
    <property type="term" value="P:response to other organism"/>
    <property type="evidence" value="ECO:0007669"/>
    <property type="project" value="UniProtKB-ARBA"/>
</dbReference>
<proteinExistence type="predicted"/>
<dbReference type="InterPro" id="IPR000157">
    <property type="entry name" value="TIR_dom"/>
</dbReference>
<dbReference type="Gene3D" id="1.10.8.430">
    <property type="entry name" value="Helical domain of apoptotic protease-activating factors"/>
    <property type="match status" value="1"/>
</dbReference>
<protein>
    <recommendedName>
        <fullName evidence="6">TIR domain-containing protein</fullName>
    </recommendedName>
</protein>
<feature type="domain" description="TIR" evidence="6">
    <location>
        <begin position="84"/>
        <end position="249"/>
    </location>
</feature>
<evidence type="ECO:0000256" key="4">
    <source>
        <dbReference type="ARBA" id="ARBA00023027"/>
    </source>
</evidence>
<gene>
    <name evidence="7" type="ORF">ACJRO7_032347</name>
</gene>
<dbReference type="GO" id="GO:0006952">
    <property type="term" value="P:defense response"/>
    <property type="evidence" value="ECO:0007669"/>
    <property type="project" value="UniProtKB-KW"/>
</dbReference>
<feature type="compositionally biased region" description="Basic and acidic residues" evidence="5">
    <location>
        <begin position="1203"/>
        <end position="1222"/>
    </location>
</feature>
<keyword evidence="2" id="KW-0677">Repeat</keyword>
<evidence type="ECO:0000256" key="1">
    <source>
        <dbReference type="ARBA" id="ARBA00022614"/>
    </source>
</evidence>
<dbReference type="FunFam" id="3.40.50.10140:FF:000007">
    <property type="entry name" value="Disease resistance protein (TIR-NBS-LRR class)"/>
    <property type="match status" value="1"/>
</dbReference>
<evidence type="ECO:0000313" key="7">
    <source>
        <dbReference type="EMBL" id="KAL3727594.1"/>
    </source>
</evidence>
<accession>A0ABD3JIX4</accession>
<organism evidence="7 8">
    <name type="scientific">Eucalyptus globulus</name>
    <name type="common">Tasmanian blue gum</name>
    <dbReference type="NCBI Taxonomy" id="34317"/>
    <lineage>
        <taxon>Eukaryota</taxon>
        <taxon>Viridiplantae</taxon>
        <taxon>Streptophyta</taxon>
        <taxon>Embryophyta</taxon>
        <taxon>Tracheophyta</taxon>
        <taxon>Spermatophyta</taxon>
        <taxon>Magnoliopsida</taxon>
        <taxon>eudicotyledons</taxon>
        <taxon>Gunneridae</taxon>
        <taxon>Pentapetalae</taxon>
        <taxon>rosids</taxon>
        <taxon>malvids</taxon>
        <taxon>Myrtales</taxon>
        <taxon>Myrtaceae</taxon>
        <taxon>Myrtoideae</taxon>
        <taxon>Eucalypteae</taxon>
        <taxon>Eucalyptus</taxon>
    </lineage>
</organism>
<keyword evidence="4" id="KW-0520">NAD</keyword>
<dbReference type="Gene3D" id="3.40.50.300">
    <property type="entry name" value="P-loop containing nucleotide triphosphate hydrolases"/>
    <property type="match status" value="1"/>
</dbReference>
<name>A0ABD3JIX4_EUCGL</name>
<evidence type="ECO:0000313" key="8">
    <source>
        <dbReference type="Proteomes" id="UP001634007"/>
    </source>
</evidence>
<dbReference type="PRINTS" id="PR00364">
    <property type="entry name" value="DISEASERSIST"/>
</dbReference>
<dbReference type="Pfam" id="PF23282">
    <property type="entry name" value="WHD_ROQ1"/>
    <property type="match status" value="1"/>
</dbReference>
<dbReference type="Pfam" id="PF23598">
    <property type="entry name" value="LRR_14"/>
    <property type="match status" value="1"/>
</dbReference>
<evidence type="ECO:0000256" key="2">
    <source>
        <dbReference type="ARBA" id="ARBA00022737"/>
    </source>
</evidence>
<keyword evidence="1" id="KW-0433">Leucine-rich repeat</keyword>
<sequence length="1254" mass="143740">MSFKFSDLLRSPFAVLASKLDLDFAMCCTAFVVNLFNFFFKRRSREIDEGEANDNAATNNGIVRAASSPHTSTEGRGMITSSSYDYEVFLSFKGSDTRERFTDFLYTSLEDVGLRAFKDDEELRVGEEFAPELLKAINQSKISIPIFSKDYASSIWCLKELVCMVECWKTRGLKIMPIFYDVTPSEVRYQTQGYGEAFRSHKKKKRYDEETMGEWKAALSAVGAINGWDLQSMPNRREAKFAKKVTQEVFNELKKAYLVVSNNLVNVDHHVNEIMDMIGDRKSETRIIGIHGMGGIGKTTIAKIIYNKLSNNFENCCFLSNIREMSQLKGIECLQNQLFCGIVKCKVTDIRNIDEGIMIIKERLSNKRVLLLLDDVDEKNHIDALVGECDWFPKGSKVIITTRKKDILDVPQVDYSYEVNSMDPNRSLQLFSKHAFRRDYPLVEYINKSYKVINIAGGLPLALEVIGSLLSRTKKEMWDVILEKLENVPHAEVQSKLKISYDALDFRQKCIFLDIACLFIGYDKDVVVHFWDESKLFPEEAMEVLQNMSLIKIKEDKKIWMHDQLRDLGREIVHQESNNKIQKQSRVWNPAASLAFLRRHEGEIKVEALRLKSNCTFTYEDFMRLSNLRFLEVVDNQKVNYGAESRFLQHKMLSNVPPGNVFQENSNLLLQLQWLSWHNIPQILDITNFSGKNMVILDLSNSKITQHWNGWSHMKVMKKLKVLNLTECCCLERTPNFSAQENLQHLILQGCVNLVEIDRSIGQLKHLVSLDIRYCSNLRRLPIEPVRWKALEELLIDSTLIKEIPNCQGMKNLRIFTASNSAIITLPHSIGELTTLEYLSLDNCRCLERLPDSIVNLESLIEMDIRGTMIKKLPDSIGNLKNLKVVKMTGSLISKIPDTLWTMEKLEEIEAAVNQRLHVKIGNGIYRSQSLRILNFGYAKIYTAPKFPESLISLHLSMLYMKTFPDLSNLSNLKELYLSFDARTYDVRSYELPKDAMPWWIGKLSKLESLSLSSSYVTTLPTDISLLPQLKALDLACSNLCCLPRLPSSLLSLFLCNCRSICSTDLSNLKKLSSLTIQSSAITEIRGLNCLENLEDLHLYCVAQLNILPDISNLKKLKSLRVRLCGNLVEIQGKLPQSLEELMICSCDSLRKLPDLSSFRGKKRVDRKANLLLCQEKFVEFEGDETNKRAKIEYEYGSEGEDSESKYEYEGDETNKRAKTEYEYGSEGEDSESKYESEGEDSESKYESEGEYEE</sequence>
<dbReference type="InterPro" id="IPR044974">
    <property type="entry name" value="Disease_R_plants"/>
</dbReference>
<dbReference type="InterPro" id="IPR002182">
    <property type="entry name" value="NB-ARC"/>
</dbReference>